<name>A0A058ZIT7_9RHOB</name>
<organism evidence="2 3">
    <name type="scientific">Actibacterium atlanticum</name>
    <dbReference type="NCBI Taxonomy" id="1461693"/>
    <lineage>
        <taxon>Bacteria</taxon>
        <taxon>Pseudomonadati</taxon>
        <taxon>Pseudomonadota</taxon>
        <taxon>Alphaproteobacteria</taxon>
        <taxon>Rhodobacterales</taxon>
        <taxon>Roseobacteraceae</taxon>
        <taxon>Actibacterium</taxon>
    </lineage>
</organism>
<evidence type="ECO:0000313" key="2">
    <source>
        <dbReference type="EMBL" id="KCV81102.1"/>
    </source>
</evidence>
<dbReference type="Proteomes" id="UP000024836">
    <property type="component" value="Unassembled WGS sequence"/>
</dbReference>
<evidence type="ECO:0000313" key="3">
    <source>
        <dbReference type="Proteomes" id="UP000024836"/>
    </source>
</evidence>
<dbReference type="InterPro" id="IPR014914">
    <property type="entry name" value="RES_dom"/>
</dbReference>
<dbReference type="SMART" id="SM00953">
    <property type="entry name" value="RES"/>
    <property type="match status" value="1"/>
</dbReference>
<comment type="caution">
    <text evidence="2">The sequence shown here is derived from an EMBL/GenBank/DDBJ whole genome shotgun (WGS) entry which is preliminary data.</text>
</comment>
<proteinExistence type="predicted"/>
<dbReference type="EMBL" id="AQQY01000011">
    <property type="protein sequence ID" value="KCV81102.1"/>
    <property type="molecule type" value="Genomic_DNA"/>
</dbReference>
<accession>A0A058ZIT7</accession>
<dbReference type="AlphaFoldDB" id="A0A058ZIT7"/>
<sequence>MPLNNGRYAGPLYRALNPVYARAPLSGHGAELFGGRFNAKGTPALYTALDPAGALREANQVGSLQPTILVSYHAELGPIFDTRAARELQQRGMSEHTLAEPGWRTKLLEGSQVPTQDFARDLIADGFAGLLIRSFAKGASTTDFNIVLWRWRGTGCVLDIVDDEDRLSRM</sequence>
<dbReference type="OrthoDB" id="648213at2"/>
<dbReference type="STRING" id="1461693.ATO10_14054"/>
<dbReference type="RefSeq" id="WP_035252668.1">
    <property type="nucleotide sequence ID" value="NZ_AQQY01000011.1"/>
</dbReference>
<feature type="domain" description="RES" evidence="1">
    <location>
        <begin position="24"/>
        <end position="160"/>
    </location>
</feature>
<reference evidence="2 3" key="1">
    <citation type="submission" date="2013-04" db="EMBL/GenBank/DDBJ databases">
        <title>Shimia sp. 22II-S11-Z10 Genome Sequencing.</title>
        <authorList>
            <person name="Lai Q."/>
            <person name="Li G."/>
            <person name="Shao Z."/>
        </authorList>
    </citation>
    <scope>NUCLEOTIDE SEQUENCE [LARGE SCALE GENOMIC DNA]</scope>
    <source>
        <strain evidence="3">22II-S11-Z10</strain>
    </source>
</reference>
<dbReference type="Pfam" id="PF08808">
    <property type="entry name" value="RES"/>
    <property type="match status" value="1"/>
</dbReference>
<dbReference type="PATRIC" id="fig|1461693.3.peg.2839"/>
<dbReference type="eggNOG" id="COG5654">
    <property type="taxonomic scope" value="Bacteria"/>
</dbReference>
<evidence type="ECO:0000259" key="1">
    <source>
        <dbReference type="SMART" id="SM00953"/>
    </source>
</evidence>
<protein>
    <recommendedName>
        <fullName evidence="1">RES domain-containing protein</fullName>
    </recommendedName>
</protein>
<gene>
    <name evidence="2" type="ORF">ATO10_14054</name>
</gene>
<keyword evidence="3" id="KW-1185">Reference proteome</keyword>